<dbReference type="SUPFAM" id="SSF56112">
    <property type="entry name" value="Protein kinase-like (PK-like)"/>
    <property type="match status" value="1"/>
</dbReference>
<feature type="compositionally biased region" description="Pro residues" evidence="11">
    <location>
        <begin position="1108"/>
        <end position="1123"/>
    </location>
</feature>
<feature type="compositionally biased region" description="Polar residues" evidence="11">
    <location>
        <begin position="77"/>
        <end position="89"/>
    </location>
</feature>
<evidence type="ECO:0000256" key="6">
    <source>
        <dbReference type="ARBA" id="ARBA00022777"/>
    </source>
</evidence>
<proteinExistence type="predicted"/>
<feature type="compositionally biased region" description="Low complexity" evidence="11">
    <location>
        <begin position="258"/>
        <end position="269"/>
    </location>
</feature>
<feature type="region of interest" description="Disordered" evidence="11">
    <location>
        <begin position="1667"/>
        <end position="1816"/>
    </location>
</feature>
<feature type="compositionally biased region" description="Polar residues" evidence="11">
    <location>
        <begin position="34"/>
        <end position="49"/>
    </location>
</feature>
<feature type="domain" description="PAS" evidence="14">
    <location>
        <begin position="687"/>
        <end position="743"/>
    </location>
</feature>
<evidence type="ECO:0000259" key="14">
    <source>
        <dbReference type="PROSITE" id="PS50112"/>
    </source>
</evidence>
<dbReference type="PROSITE" id="PS50112">
    <property type="entry name" value="PAS"/>
    <property type="match status" value="1"/>
</dbReference>
<name>A0A1Y1U7W8_9TREE</name>
<keyword evidence="4" id="KW-0808">Transferase</keyword>
<feature type="region of interest" description="Disordered" evidence="11">
    <location>
        <begin position="382"/>
        <end position="497"/>
    </location>
</feature>
<organism evidence="16 17">
    <name type="scientific">Kockovaella imperatae</name>
    <dbReference type="NCBI Taxonomy" id="4999"/>
    <lineage>
        <taxon>Eukaryota</taxon>
        <taxon>Fungi</taxon>
        <taxon>Dikarya</taxon>
        <taxon>Basidiomycota</taxon>
        <taxon>Agaricomycotina</taxon>
        <taxon>Tremellomycetes</taxon>
        <taxon>Tremellales</taxon>
        <taxon>Cuniculitremaceae</taxon>
        <taxon>Kockovaella</taxon>
    </lineage>
</organism>
<dbReference type="GO" id="GO:0005524">
    <property type="term" value="F:ATP binding"/>
    <property type="evidence" value="ECO:0007669"/>
    <property type="project" value="UniProtKB-KW"/>
</dbReference>
<feature type="compositionally biased region" description="Low complexity" evidence="11">
    <location>
        <begin position="407"/>
        <end position="422"/>
    </location>
</feature>
<dbReference type="GO" id="GO:0004674">
    <property type="term" value="F:protein serine/threonine kinase activity"/>
    <property type="evidence" value="ECO:0007669"/>
    <property type="project" value="UniProtKB-KW"/>
</dbReference>
<feature type="modified residue" description="4-aspartylphosphate" evidence="10">
    <location>
        <position position="1873"/>
    </location>
</feature>
<dbReference type="SMART" id="SM00091">
    <property type="entry name" value="PAS"/>
    <property type="match status" value="1"/>
</dbReference>
<feature type="region of interest" description="Disordered" evidence="11">
    <location>
        <begin position="182"/>
        <end position="234"/>
    </location>
</feature>
<dbReference type="SUPFAM" id="SSF52172">
    <property type="entry name" value="CheY-like"/>
    <property type="match status" value="1"/>
</dbReference>
<dbReference type="PROSITE" id="PS00108">
    <property type="entry name" value="PROTEIN_KINASE_ST"/>
    <property type="match status" value="1"/>
</dbReference>
<feature type="domain" description="Protein kinase" evidence="12">
    <location>
        <begin position="1193"/>
        <end position="1552"/>
    </location>
</feature>
<gene>
    <name evidence="16" type="ORF">BD324DRAFT_584008</name>
</gene>
<feature type="domain" description="Response regulatory" evidence="13">
    <location>
        <begin position="1823"/>
        <end position="1940"/>
    </location>
</feature>
<dbReference type="SMART" id="SM00220">
    <property type="entry name" value="S_TKc"/>
    <property type="match status" value="1"/>
</dbReference>
<feature type="domain" description="AGC-kinase C-terminal" evidence="15">
    <location>
        <begin position="1553"/>
        <end position="1652"/>
    </location>
</feature>
<dbReference type="CDD" id="cd17546">
    <property type="entry name" value="REC_hyHK_CKI1_RcsC-like"/>
    <property type="match status" value="1"/>
</dbReference>
<dbReference type="Proteomes" id="UP000193218">
    <property type="component" value="Unassembled WGS sequence"/>
</dbReference>
<dbReference type="GO" id="GO:1901992">
    <property type="term" value="P:positive regulation of mitotic cell cycle phase transition"/>
    <property type="evidence" value="ECO:0007669"/>
    <property type="project" value="UniProtKB-ARBA"/>
</dbReference>
<evidence type="ECO:0000256" key="11">
    <source>
        <dbReference type="SAM" id="MobiDB-lite"/>
    </source>
</evidence>
<dbReference type="SUPFAM" id="SSF55785">
    <property type="entry name" value="PYP-like sensor domain (PAS domain)"/>
    <property type="match status" value="1"/>
</dbReference>
<dbReference type="GeneID" id="33555460"/>
<evidence type="ECO:0000256" key="1">
    <source>
        <dbReference type="ARBA" id="ARBA00012513"/>
    </source>
</evidence>
<feature type="region of interest" description="Disordered" evidence="11">
    <location>
        <begin position="1"/>
        <end position="57"/>
    </location>
</feature>
<feature type="compositionally biased region" description="Basic and acidic residues" evidence="11">
    <location>
        <begin position="1364"/>
        <end position="1377"/>
    </location>
</feature>
<keyword evidence="5" id="KW-0547">Nucleotide-binding</keyword>
<dbReference type="SMART" id="SM00448">
    <property type="entry name" value="REC"/>
    <property type="match status" value="1"/>
</dbReference>
<dbReference type="Pfam" id="PF00069">
    <property type="entry name" value="Pkinase"/>
    <property type="match status" value="2"/>
</dbReference>
<feature type="compositionally biased region" description="Low complexity" evidence="11">
    <location>
        <begin position="1676"/>
        <end position="1688"/>
    </location>
</feature>
<dbReference type="PROSITE" id="PS51285">
    <property type="entry name" value="AGC_KINASE_CTER"/>
    <property type="match status" value="1"/>
</dbReference>
<dbReference type="PANTHER" id="PTHR24356">
    <property type="entry name" value="SERINE/THREONINE-PROTEIN KINASE"/>
    <property type="match status" value="1"/>
</dbReference>
<dbReference type="FunCoup" id="A0A1Y1U7W8">
    <property type="interactions" value="256"/>
</dbReference>
<dbReference type="InterPro" id="IPR013767">
    <property type="entry name" value="PAS_fold"/>
</dbReference>
<dbReference type="PANTHER" id="PTHR24356:SF1">
    <property type="entry name" value="SERINE_THREONINE-PROTEIN KINASE GREATWALL"/>
    <property type="match status" value="1"/>
</dbReference>
<feature type="region of interest" description="Disordered" evidence="11">
    <location>
        <begin position="1360"/>
        <end position="1388"/>
    </location>
</feature>
<dbReference type="InterPro" id="IPR000719">
    <property type="entry name" value="Prot_kinase_dom"/>
</dbReference>
<reference evidence="16 17" key="1">
    <citation type="submission" date="2017-03" db="EMBL/GenBank/DDBJ databases">
        <title>Widespread Adenine N6-methylation of Active Genes in Fungi.</title>
        <authorList>
            <consortium name="DOE Joint Genome Institute"/>
            <person name="Mondo S.J."/>
            <person name="Dannebaum R.O."/>
            <person name="Kuo R.C."/>
            <person name="Louie K.B."/>
            <person name="Bewick A.J."/>
            <person name="Labutti K."/>
            <person name="Haridas S."/>
            <person name="Kuo A."/>
            <person name="Salamov A."/>
            <person name="Ahrendt S.R."/>
            <person name="Lau R."/>
            <person name="Bowen B.P."/>
            <person name="Lipzen A."/>
            <person name="Sullivan W."/>
            <person name="Andreopoulos W.B."/>
            <person name="Clum A."/>
            <person name="Lindquist E."/>
            <person name="Daum C."/>
            <person name="Northen T.R."/>
            <person name="Ramamoorthy G."/>
            <person name="Schmitz R.J."/>
            <person name="Gryganskyi A."/>
            <person name="Culley D."/>
            <person name="Magnuson J."/>
            <person name="James T.Y."/>
            <person name="O'Malley M.A."/>
            <person name="Stajich J.E."/>
            <person name="Spatafora J.W."/>
            <person name="Visel A."/>
            <person name="Grigoriev I.V."/>
        </authorList>
    </citation>
    <scope>NUCLEOTIDE SEQUENCE [LARGE SCALE GENOMIC DNA]</scope>
    <source>
        <strain evidence="16 17">NRRL Y-17943</strain>
    </source>
</reference>
<comment type="catalytic activity">
    <reaction evidence="8">
        <text>L-threonyl-[protein] + ATP = O-phospho-L-threonyl-[protein] + ADP + H(+)</text>
        <dbReference type="Rhea" id="RHEA:46608"/>
        <dbReference type="Rhea" id="RHEA-COMP:11060"/>
        <dbReference type="Rhea" id="RHEA-COMP:11605"/>
        <dbReference type="ChEBI" id="CHEBI:15378"/>
        <dbReference type="ChEBI" id="CHEBI:30013"/>
        <dbReference type="ChEBI" id="CHEBI:30616"/>
        <dbReference type="ChEBI" id="CHEBI:61977"/>
        <dbReference type="ChEBI" id="CHEBI:456216"/>
        <dbReference type="EC" id="2.7.11.1"/>
    </reaction>
</comment>
<feature type="region of interest" description="Disordered" evidence="11">
    <location>
        <begin position="249"/>
        <end position="269"/>
    </location>
</feature>
<feature type="compositionally biased region" description="Basic and acidic residues" evidence="11">
    <location>
        <begin position="1689"/>
        <end position="1698"/>
    </location>
</feature>
<dbReference type="Gene3D" id="3.40.50.2300">
    <property type="match status" value="1"/>
</dbReference>
<evidence type="ECO:0000256" key="7">
    <source>
        <dbReference type="ARBA" id="ARBA00022840"/>
    </source>
</evidence>
<evidence type="ECO:0000313" key="17">
    <source>
        <dbReference type="Proteomes" id="UP000193218"/>
    </source>
</evidence>
<dbReference type="InterPro" id="IPR008271">
    <property type="entry name" value="Ser/Thr_kinase_AS"/>
</dbReference>
<feature type="compositionally biased region" description="Basic and acidic residues" evidence="11">
    <location>
        <begin position="1740"/>
        <end position="1760"/>
    </location>
</feature>
<evidence type="ECO:0000256" key="10">
    <source>
        <dbReference type="PROSITE-ProRule" id="PRU00169"/>
    </source>
</evidence>
<evidence type="ECO:0000259" key="12">
    <source>
        <dbReference type="PROSITE" id="PS50011"/>
    </source>
</evidence>
<dbReference type="EC" id="2.7.11.1" evidence="1"/>
<evidence type="ECO:0000256" key="5">
    <source>
        <dbReference type="ARBA" id="ARBA00022741"/>
    </source>
</evidence>
<evidence type="ECO:0000256" key="8">
    <source>
        <dbReference type="ARBA" id="ARBA00047899"/>
    </source>
</evidence>
<dbReference type="Gene3D" id="3.30.200.20">
    <property type="entry name" value="Phosphorylase Kinase, domain 1"/>
    <property type="match status" value="2"/>
</dbReference>
<accession>A0A1Y1U7W8</accession>
<dbReference type="PROSITE" id="PS50110">
    <property type="entry name" value="RESPONSE_REGULATORY"/>
    <property type="match status" value="1"/>
</dbReference>
<evidence type="ECO:0000256" key="3">
    <source>
        <dbReference type="ARBA" id="ARBA00022553"/>
    </source>
</evidence>
<dbReference type="GO" id="GO:0006355">
    <property type="term" value="P:regulation of DNA-templated transcription"/>
    <property type="evidence" value="ECO:0007669"/>
    <property type="project" value="InterPro"/>
</dbReference>
<dbReference type="Pfam" id="PF00072">
    <property type="entry name" value="Response_reg"/>
    <property type="match status" value="1"/>
</dbReference>
<dbReference type="InterPro" id="IPR011009">
    <property type="entry name" value="Kinase-like_dom_sf"/>
</dbReference>
<dbReference type="EMBL" id="NBSH01000015">
    <property type="protein sequence ID" value="ORX34130.1"/>
    <property type="molecule type" value="Genomic_DNA"/>
</dbReference>
<dbReference type="FunFam" id="1.10.510.10:FF:000340">
    <property type="entry name" value="Serine threonine protein kinase"/>
    <property type="match status" value="1"/>
</dbReference>
<dbReference type="InterPro" id="IPR011006">
    <property type="entry name" value="CheY-like_superfamily"/>
</dbReference>
<dbReference type="Gene3D" id="3.30.450.20">
    <property type="entry name" value="PAS domain"/>
    <property type="match status" value="1"/>
</dbReference>
<feature type="compositionally biased region" description="Polar residues" evidence="11">
    <location>
        <begin position="1081"/>
        <end position="1092"/>
    </location>
</feature>
<dbReference type="Pfam" id="PF00989">
    <property type="entry name" value="PAS"/>
    <property type="match status" value="1"/>
</dbReference>
<protein>
    <recommendedName>
        <fullName evidence="1">non-specific serine/threonine protein kinase</fullName>
        <ecNumber evidence="1">2.7.11.1</ecNumber>
    </recommendedName>
</protein>
<feature type="compositionally biased region" description="Polar residues" evidence="11">
    <location>
        <begin position="209"/>
        <end position="218"/>
    </location>
</feature>
<evidence type="ECO:0000256" key="2">
    <source>
        <dbReference type="ARBA" id="ARBA00022527"/>
    </source>
</evidence>
<keyword evidence="7" id="KW-0067">ATP-binding</keyword>
<feature type="compositionally biased region" description="Low complexity" evidence="11">
    <location>
        <begin position="1767"/>
        <end position="1782"/>
    </location>
</feature>
<dbReference type="CDD" id="cd05611">
    <property type="entry name" value="STKc_Rim15_like"/>
    <property type="match status" value="1"/>
</dbReference>
<keyword evidence="6" id="KW-0418">Kinase</keyword>
<dbReference type="GO" id="GO:0005634">
    <property type="term" value="C:nucleus"/>
    <property type="evidence" value="ECO:0007669"/>
    <property type="project" value="TreeGrafter"/>
</dbReference>
<dbReference type="CDD" id="cd00130">
    <property type="entry name" value="PAS"/>
    <property type="match status" value="1"/>
</dbReference>
<evidence type="ECO:0000313" key="16">
    <source>
        <dbReference type="EMBL" id="ORX34130.1"/>
    </source>
</evidence>
<evidence type="ECO:0000256" key="9">
    <source>
        <dbReference type="ARBA" id="ARBA00048679"/>
    </source>
</evidence>
<keyword evidence="2" id="KW-0723">Serine/threonine-protein kinase</keyword>
<dbReference type="InterPro" id="IPR001789">
    <property type="entry name" value="Sig_transdc_resp-reg_receiver"/>
</dbReference>
<dbReference type="InterPro" id="IPR000014">
    <property type="entry name" value="PAS"/>
</dbReference>
<feature type="region of interest" description="Disordered" evidence="11">
    <location>
        <begin position="71"/>
        <end position="127"/>
    </location>
</feature>
<feature type="region of interest" description="Disordered" evidence="11">
    <location>
        <begin position="1021"/>
        <end position="1184"/>
    </location>
</feature>
<dbReference type="GO" id="GO:0000160">
    <property type="term" value="P:phosphorelay signal transduction system"/>
    <property type="evidence" value="ECO:0007669"/>
    <property type="project" value="InterPro"/>
</dbReference>
<feature type="compositionally biased region" description="Low complexity" evidence="11">
    <location>
        <begin position="1378"/>
        <end position="1388"/>
    </location>
</feature>
<comment type="caution">
    <text evidence="16">The sequence shown here is derived from an EMBL/GenBank/DDBJ whole genome shotgun (WGS) entry which is preliminary data.</text>
</comment>
<comment type="catalytic activity">
    <reaction evidence="9">
        <text>L-seryl-[protein] + ATP = O-phospho-L-seryl-[protein] + ADP + H(+)</text>
        <dbReference type="Rhea" id="RHEA:17989"/>
        <dbReference type="Rhea" id="RHEA-COMP:9863"/>
        <dbReference type="Rhea" id="RHEA-COMP:11604"/>
        <dbReference type="ChEBI" id="CHEBI:15378"/>
        <dbReference type="ChEBI" id="CHEBI:29999"/>
        <dbReference type="ChEBI" id="CHEBI:30616"/>
        <dbReference type="ChEBI" id="CHEBI:83421"/>
        <dbReference type="ChEBI" id="CHEBI:456216"/>
        <dbReference type="EC" id="2.7.11.1"/>
    </reaction>
</comment>
<feature type="compositionally biased region" description="Low complexity" evidence="11">
    <location>
        <begin position="1703"/>
        <end position="1730"/>
    </location>
</feature>
<dbReference type="Gene3D" id="1.10.510.10">
    <property type="entry name" value="Transferase(Phosphotransferase) domain 1"/>
    <property type="match status" value="2"/>
</dbReference>
<sequence>MRKRSMSIRSSMSAIDPTKSPLQKKASAFERNRQVSASSARSNADSTTSAKRKKNLVNKMEGWWNAVKSNFGAESSGMGQTTSGPTSPHSRLASAPAGRRVNEVSPIARTSAPMPRIPPPPALLAPQPVNQRRQSSQSLRGVVSHAELRTASGKFDAAHLQEAANIVTSTSGDLSDFYRRASSDSLRDTRPSMSMTGRKPSVVPEEPSQFPSRATSSLEVRRKGGPNLRLDLEPNMFGRTAPVTMSLPSDPSPMAHRSSTTAVSSSHSSTGNIYMHGGLTPGAPRWDETPSPLFAISTESNSPAILKEDRPVAPGAEITVANVRRHIKRRLEAAKVACDGTLKKTIDVITKFVDEQRTKEQAEALRLAMEDQPRDYFEAMSESPLVDAEESEVELGEGHEDRKSRSRGASSSAPHSRRPSISGGKYPSPQKLTAMLPASPSRVRRRPSAAPRGVHATQRLSRNLSLSMDRSVSASSSRSTSRSHSPMPTSTRGVLVGRSEDEVQRSKLFVNALQDLIVFAQDVMDMTVNTLIMRPTATSEIIAKLQVVGSRWDDHQDWPGREWYVDILMAVANLNRVLDWWEAEKGFWNFDDEAGDEPILFVVKPNTKEESHFDTEFAAAVTDPRSSPAVSYLQVPEAPASAVSVEVQTPESSGPGGTARQFVEAPKPLPAEDLKFMAEHAKSVNIVMELGLQGEEILYVNDAILEVTGRDPDDVIGCPINELLAPADAAMFADATQTLLEDDNNTVQLRFRFEVFELEKNLHPPQQPGPVYVELEGVGMLMREHDGPSHTMWVLRPVPAQQAHVDNIAEAAFPKEGQFLTEAILCRICEREIVTWFFEKHNETCDAVHRLEADIYKRNEALRELQQTVSDLKEELDAIPTTPDQAPGVVFYNFPETITTEHEGAGLVGTHGIEVRKVDVACLASVAEILAIAQEIEVPSVQEDEADMPFNLQRYLSQASEEKLVRITRWQKPHTSDRALQLLLTQVEDQLRRKQKAVARMQNTIRYSEKTRHEWEDKVNQMFTPPSDDSSHSDSGGSEPEQSGAPLSPVDIKSEHAEGPETSPPAPRKIVPQARLPITQGHPQRPSTSHGETSGGGPSTLPSTPVYPISPPSKVPSPPPSAPLPATDVIPRTLTPDPPQKALPKASSPLAVPPERKGMRRQSSSRLIRDPPLSPRIPSAALPTRSQPSIKDFEIIKPISRGAFGSVYLAKKVATGDYFAIKALKKSDMIAKNQITNVKAERTILMNQASSPYVVKLFFSFQSKEYLYLVMEYLNGGDCATLIKTLGGLSEDWARNYIAEVVLGLDYLHTRNIVHRDIKPDNLLIDSRGHLKLTDFGLSRIGLLNRQVGGMRQGYLRGTALHGSKRESARRFSRHDSSSSTDSPFMSPELMPAPPISNISQSYFNTGSEVISADDSSGSGSESAGIIPKHLRTTSVTTATTPPSARDPFRFVGTPDYLSPETILGIGGDEQAVDWWALGVVLYEFLYGIPPFHADTPERVFDNIVSRRIEWHEDEMEISPEARDLMDRLMCYDPTRRLGANGAEEVKKHPFFEGIDWDTISTAEPSFVPTVTDPESTDYFDARGAVHALQDDDAPQLHKLSDGTRRQMTHANPAVANVATKEMTEVIQDIQAQADKWGPFDYKNVEVLKQANDDVIRKLRSDSMTPMTQALEGVGAMPVRRPRSMSSRVMERSARKPSDNAITSGGPPSPSTSTSSAASTPSRAPSTPGSLPVMPQHFRRPSELNALDRVKSSEDADLFRRSATPNRVRTGSGSSVSDRSASMELWRQRRQSSLNPEQPISAPLPPLESPESHASSVGERTLDVLIAEDNPISQKILETLLVRMGCRCICVEDGPQALAATMGSIHFDLIIVDIHMPLVTGEQVARMIRSTANQNQNTPIIACTSYEEHQSISEEGTLFSAILSKPISKADLAKCLAKLGFVLSPAGTSHATHDSTSAIGTT</sequence>
<dbReference type="InterPro" id="IPR050236">
    <property type="entry name" value="Ser_Thr_kinase_AGC"/>
</dbReference>
<keyword evidence="3 10" id="KW-0597">Phosphoprotein</keyword>
<evidence type="ECO:0000259" key="13">
    <source>
        <dbReference type="PROSITE" id="PS50110"/>
    </source>
</evidence>
<dbReference type="InterPro" id="IPR000961">
    <property type="entry name" value="AGC-kinase_C"/>
</dbReference>
<evidence type="ECO:0000259" key="15">
    <source>
        <dbReference type="PROSITE" id="PS51285"/>
    </source>
</evidence>
<evidence type="ECO:0000256" key="4">
    <source>
        <dbReference type="ARBA" id="ARBA00022679"/>
    </source>
</evidence>
<keyword evidence="17" id="KW-1185">Reference proteome</keyword>
<dbReference type="InParanoid" id="A0A1Y1U7W8"/>
<dbReference type="RefSeq" id="XP_021868408.1">
    <property type="nucleotide sequence ID" value="XM_022013652.1"/>
</dbReference>
<dbReference type="PROSITE" id="PS50011">
    <property type="entry name" value="PROTEIN_KINASE_DOM"/>
    <property type="match status" value="1"/>
</dbReference>
<dbReference type="OrthoDB" id="162894at2759"/>
<dbReference type="FunFam" id="1.10.510.10:FF:000580">
    <property type="entry name" value="AGC protein kinase"/>
    <property type="match status" value="1"/>
</dbReference>
<dbReference type="FunFam" id="3.30.200.20:FF:001008">
    <property type="entry name" value="Serine/threonine-protein kinase cek1"/>
    <property type="match status" value="1"/>
</dbReference>
<dbReference type="STRING" id="4999.A0A1Y1U7W8"/>
<feature type="compositionally biased region" description="Low complexity" evidence="11">
    <location>
        <begin position="465"/>
        <end position="492"/>
    </location>
</feature>
<dbReference type="GO" id="GO:0005737">
    <property type="term" value="C:cytoplasm"/>
    <property type="evidence" value="ECO:0007669"/>
    <property type="project" value="TreeGrafter"/>
</dbReference>
<dbReference type="InterPro" id="IPR035965">
    <property type="entry name" value="PAS-like_dom_sf"/>
</dbReference>